<comment type="cofactor">
    <cofactor evidence="1">
        <name>Mg(2+)</name>
        <dbReference type="ChEBI" id="CHEBI:18420"/>
    </cofactor>
</comment>
<dbReference type="EMBL" id="CAJGYO010000012">
    <property type="protein sequence ID" value="CAD6264164.1"/>
    <property type="molecule type" value="Genomic_DNA"/>
</dbReference>
<dbReference type="InterPro" id="IPR001906">
    <property type="entry name" value="Terpene_synth_N"/>
</dbReference>
<keyword evidence="3" id="KW-0460">Magnesium</keyword>
<sequence length="376" mass="44127">MEIVCPSSYYKLKTNIRDMLLEKAEPSSKLQTIDVMQRLGISYHFQDEISNILYSISNESAKDQHRYDNIAFTALKFRILRENGFPTTLNIYYQDFVKGHRATIIMGTGSPRHQDRRMQTHFFCYMRAFNLAFGDEEILDVARTYSAKALKELMPSMLPHLRESVAHALELPLHWRAPRLGPIRLSYESYYFSERTVFFSHKKSANNTFNHGFLAKRTWLETRWFIDYYARDIINMCPLLLFAKLDFNKVQDEHQKDLAAVTWWWRNIGLGEKLPFARDRLMECFHYANGIVWDPKLGPCRQMLAKVSNLIVYLDDVYDVYGTMDELVLFTNAIARWDAIPNETLPEYMKSLYSVIYHTSNEVAEHALKEHGSSIH</sequence>
<dbReference type="AlphaFoldDB" id="A0A811QZG1"/>
<comment type="caution">
    <text evidence="6">The sequence shown here is derived from an EMBL/GenBank/DDBJ whole genome shotgun (WGS) entry which is preliminary data.</text>
</comment>
<evidence type="ECO:0000259" key="5">
    <source>
        <dbReference type="Pfam" id="PF03936"/>
    </source>
</evidence>
<dbReference type="InterPro" id="IPR008949">
    <property type="entry name" value="Isoprenoid_synthase_dom_sf"/>
</dbReference>
<dbReference type="GO" id="GO:0016114">
    <property type="term" value="P:terpenoid biosynthetic process"/>
    <property type="evidence" value="ECO:0007669"/>
    <property type="project" value="InterPro"/>
</dbReference>
<evidence type="ECO:0000256" key="2">
    <source>
        <dbReference type="ARBA" id="ARBA00022723"/>
    </source>
</evidence>
<dbReference type="OrthoDB" id="746449at2759"/>
<feature type="domain" description="Terpene synthase metal-binding" evidence="5">
    <location>
        <begin position="267"/>
        <end position="373"/>
    </location>
</feature>
<gene>
    <name evidence="6" type="ORF">NCGR_LOCUS47469</name>
</gene>
<dbReference type="InterPro" id="IPR008930">
    <property type="entry name" value="Terpenoid_cyclase/PrenylTrfase"/>
</dbReference>
<dbReference type="GO" id="GO:0010333">
    <property type="term" value="F:terpene synthase activity"/>
    <property type="evidence" value="ECO:0007669"/>
    <property type="project" value="InterPro"/>
</dbReference>
<dbReference type="SUPFAM" id="SSF48239">
    <property type="entry name" value="Terpenoid cyclases/Protein prenyltransferases"/>
    <property type="match status" value="1"/>
</dbReference>
<dbReference type="PANTHER" id="PTHR31225">
    <property type="entry name" value="OS04G0344100 PROTEIN-RELATED"/>
    <property type="match status" value="1"/>
</dbReference>
<dbReference type="InterPro" id="IPR036965">
    <property type="entry name" value="Terpene_synth_N_sf"/>
</dbReference>
<dbReference type="GO" id="GO:0000287">
    <property type="term" value="F:magnesium ion binding"/>
    <property type="evidence" value="ECO:0007669"/>
    <property type="project" value="InterPro"/>
</dbReference>
<accession>A0A811QZG1</accession>
<dbReference type="InterPro" id="IPR050148">
    <property type="entry name" value="Terpene_synthase-like"/>
</dbReference>
<dbReference type="InterPro" id="IPR005630">
    <property type="entry name" value="Terpene_synthase_metal-bd"/>
</dbReference>
<organism evidence="6 7">
    <name type="scientific">Miscanthus lutarioriparius</name>
    <dbReference type="NCBI Taxonomy" id="422564"/>
    <lineage>
        <taxon>Eukaryota</taxon>
        <taxon>Viridiplantae</taxon>
        <taxon>Streptophyta</taxon>
        <taxon>Embryophyta</taxon>
        <taxon>Tracheophyta</taxon>
        <taxon>Spermatophyta</taxon>
        <taxon>Magnoliopsida</taxon>
        <taxon>Liliopsida</taxon>
        <taxon>Poales</taxon>
        <taxon>Poaceae</taxon>
        <taxon>PACMAD clade</taxon>
        <taxon>Panicoideae</taxon>
        <taxon>Andropogonodae</taxon>
        <taxon>Andropogoneae</taxon>
        <taxon>Saccharinae</taxon>
        <taxon>Miscanthus</taxon>
    </lineage>
</organism>
<proteinExistence type="predicted"/>
<evidence type="ECO:0000313" key="7">
    <source>
        <dbReference type="Proteomes" id="UP000604825"/>
    </source>
</evidence>
<dbReference type="SUPFAM" id="SSF48576">
    <property type="entry name" value="Terpenoid synthases"/>
    <property type="match status" value="1"/>
</dbReference>
<keyword evidence="7" id="KW-1185">Reference proteome</keyword>
<evidence type="ECO:0000259" key="4">
    <source>
        <dbReference type="Pfam" id="PF01397"/>
    </source>
</evidence>
<dbReference type="Gene3D" id="1.50.10.130">
    <property type="entry name" value="Terpene synthase, N-terminal domain"/>
    <property type="match status" value="1"/>
</dbReference>
<evidence type="ECO:0000256" key="1">
    <source>
        <dbReference type="ARBA" id="ARBA00001946"/>
    </source>
</evidence>
<name>A0A811QZG1_9POAL</name>
<protein>
    <submittedName>
        <fullName evidence="6">Uncharacterized protein</fullName>
    </submittedName>
</protein>
<dbReference type="Proteomes" id="UP000604825">
    <property type="component" value="Unassembled WGS sequence"/>
</dbReference>
<dbReference type="Gene3D" id="1.10.600.10">
    <property type="entry name" value="Farnesyl Diphosphate Synthase"/>
    <property type="match status" value="1"/>
</dbReference>
<evidence type="ECO:0000313" key="6">
    <source>
        <dbReference type="EMBL" id="CAD6264164.1"/>
    </source>
</evidence>
<dbReference type="PANTHER" id="PTHR31225:SF252">
    <property type="entry name" value="TERPENE SYNTHASE 12-RELATED"/>
    <property type="match status" value="1"/>
</dbReference>
<dbReference type="Pfam" id="PF01397">
    <property type="entry name" value="Terpene_synth"/>
    <property type="match status" value="1"/>
</dbReference>
<reference evidence="6" key="1">
    <citation type="submission" date="2020-10" db="EMBL/GenBank/DDBJ databases">
        <authorList>
            <person name="Han B."/>
            <person name="Lu T."/>
            <person name="Zhao Q."/>
            <person name="Huang X."/>
            <person name="Zhao Y."/>
        </authorList>
    </citation>
    <scope>NUCLEOTIDE SEQUENCE</scope>
</reference>
<evidence type="ECO:0000256" key="3">
    <source>
        <dbReference type="ARBA" id="ARBA00022842"/>
    </source>
</evidence>
<keyword evidence="2" id="KW-0479">Metal-binding</keyword>
<feature type="domain" description="Terpene synthase N-terminal" evidence="4">
    <location>
        <begin position="10"/>
        <end position="169"/>
    </location>
</feature>
<dbReference type="Pfam" id="PF03936">
    <property type="entry name" value="Terpene_synth_C"/>
    <property type="match status" value="1"/>
</dbReference>